<dbReference type="Proteomes" id="UP000315724">
    <property type="component" value="Chromosome"/>
</dbReference>
<accession>A0A517QR19</accession>
<proteinExistence type="predicted"/>
<evidence type="ECO:0000313" key="1">
    <source>
        <dbReference type="EMBL" id="QDT34072.1"/>
    </source>
</evidence>
<dbReference type="EMBL" id="CP036267">
    <property type="protein sequence ID" value="QDT34072.1"/>
    <property type="molecule type" value="Genomic_DNA"/>
</dbReference>
<sequence length="44" mass="4984">MSVSEALRIVFYRGLGKSDEFEQTSQTLGIVLNRCDETPMFKVS</sequence>
<gene>
    <name evidence="1" type="ORF">Mal48_33310</name>
</gene>
<organism evidence="1 2">
    <name type="scientific">Thalassoglobus polymorphus</name>
    <dbReference type="NCBI Taxonomy" id="2527994"/>
    <lineage>
        <taxon>Bacteria</taxon>
        <taxon>Pseudomonadati</taxon>
        <taxon>Planctomycetota</taxon>
        <taxon>Planctomycetia</taxon>
        <taxon>Planctomycetales</taxon>
        <taxon>Planctomycetaceae</taxon>
        <taxon>Thalassoglobus</taxon>
    </lineage>
</organism>
<reference evidence="1 2" key="1">
    <citation type="submission" date="2019-02" db="EMBL/GenBank/DDBJ databases">
        <title>Deep-cultivation of Planctomycetes and their phenomic and genomic characterization uncovers novel biology.</title>
        <authorList>
            <person name="Wiegand S."/>
            <person name="Jogler M."/>
            <person name="Boedeker C."/>
            <person name="Pinto D."/>
            <person name="Vollmers J."/>
            <person name="Rivas-Marin E."/>
            <person name="Kohn T."/>
            <person name="Peeters S.H."/>
            <person name="Heuer A."/>
            <person name="Rast P."/>
            <person name="Oberbeckmann S."/>
            <person name="Bunk B."/>
            <person name="Jeske O."/>
            <person name="Meyerdierks A."/>
            <person name="Storesund J.E."/>
            <person name="Kallscheuer N."/>
            <person name="Luecker S."/>
            <person name="Lage O.M."/>
            <person name="Pohl T."/>
            <person name="Merkel B.J."/>
            <person name="Hornburger P."/>
            <person name="Mueller R.-W."/>
            <person name="Bruemmer F."/>
            <person name="Labrenz M."/>
            <person name="Spormann A.M."/>
            <person name="Op den Camp H."/>
            <person name="Overmann J."/>
            <person name="Amann R."/>
            <person name="Jetten M.S.M."/>
            <person name="Mascher T."/>
            <person name="Medema M.H."/>
            <person name="Devos D.P."/>
            <person name="Kaster A.-K."/>
            <person name="Ovreas L."/>
            <person name="Rohde M."/>
            <person name="Galperin M.Y."/>
            <person name="Jogler C."/>
        </authorList>
    </citation>
    <scope>NUCLEOTIDE SEQUENCE [LARGE SCALE GENOMIC DNA]</scope>
    <source>
        <strain evidence="1 2">Mal48</strain>
    </source>
</reference>
<dbReference type="AlphaFoldDB" id="A0A517QR19"/>
<dbReference type="KEGG" id="tpol:Mal48_33310"/>
<evidence type="ECO:0000313" key="2">
    <source>
        <dbReference type="Proteomes" id="UP000315724"/>
    </source>
</evidence>
<keyword evidence="2" id="KW-1185">Reference proteome</keyword>
<protein>
    <submittedName>
        <fullName evidence="1">Uncharacterized protein</fullName>
    </submittedName>
</protein>
<name>A0A517QR19_9PLAN</name>